<gene>
    <name evidence="2" type="primary">Dana\GF26314</name>
    <name evidence="2" type="ORF">GF26314</name>
</gene>
<reference evidence="2 3" key="1">
    <citation type="journal article" date="2007" name="Nature">
        <title>Evolution of genes and genomes on the Drosophila phylogeny.</title>
        <authorList>
            <consortium name="Drosophila 12 Genomes Consortium"/>
            <person name="Clark A.G."/>
            <person name="Eisen M.B."/>
            <person name="Smith D.R."/>
            <person name="Bergman C.M."/>
            <person name="Oliver B."/>
            <person name="Markow T.A."/>
            <person name="Kaufman T.C."/>
            <person name="Kellis M."/>
            <person name="Gelbart W."/>
            <person name="Iyer V.N."/>
            <person name="Pollard D.A."/>
            <person name="Sackton T.B."/>
            <person name="Larracuente A.M."/>
            <person name="Singh N.D."/>
            <person name="Abad J.P."/>
            <person name="Abt D.N."/>
            <person name="Adryan B."/>
            <person name="Aguade M."/>
            <person name="Akashi H."/>
            <person name="Anderson W.W."/>
            <person name="Aquadro C.F."/>
            <person name="Ardell D.H."/>
            <person name="Arguello R."/>
            <person name="Artieri C.G."/>
            <person name="Barbash D.A."/>
            <person name="Barker D."/>
            <person name="Barsanti P."/>
            <person name="Batterham P."/>
            <person name="Batzoglou S."/>
            <person name="Begun D."/>
            <person name="Bhutkar A."/>
            <person name="Blanco E."/>
            <person name="Bosak S.A."/>
            <person name="Bradley R.K."/>
            <person name="Brand A.D."/>
            <person name="Brent M.R."/>
            <person name="Brooks A.N."/>
            <person name="Brown R.H."/>
            <person name="Butlin R.K."/>
            <person name="Caggese C."/>
            <person name="Calvi B.R."/>
            <person name="Bernardo de Carvalho A."/>
            <person name="Caspi A."/>
            <person name="Castrezana S."/>
            <person name="Celniker S.E."/>
            <person name="Chang J.L."/>
            <person name="Chapple C."/>
            <person name="Chatterji S."/>
            <person name="Chinwalla A."/>
            <person name="Civetta A."/>
            <person name="Clifton S.W."/>
            <person name="Comeron J.M."/>
            <person name="Costello J.C."/>
            <person name="Coyne J.A."/>
            <person name="Daub J."/>
            <person name="David R.G."/>
            <person name="Delcher A.L."/>
            <person name="Delehaunty K."/>
            <person name="Do C.B."/>
            <person name="Ebling H."/>
            <person name="Edwards K."/>
            <person name="Eickbush T."/>
            <person name="Evans J.D."/>
            <person name="Filipski A."/>
            <person name="Findeiss S."/>
            <person name="Freyhult E."/>
            <person name="Fulton L."/>
            <person name="Fulton R."/>
            <person name="Garcia A.C."/>
            <person name="Gardiner A."/>
            <person name="Garfield D.A."/>
            <person name="Garvin B.E."/>
            <person name="Gibson G."/>
            <person name="Gilbert D."/>
            <person name="Gnerre S."/>
            <person name="Godfrey J."/>
            <person name="Good R."/>
            <person name="Gotea V."/>
            <person name="Gravely B."/>
            <person name="Greenberg A.J."/>
            <person name="Griffiths-Jones S."/>
            <person name="Gross S."/>
            <person name="Guigo R."/>
            <person name="Gustafson E.A."/>
            <person name="Haerty W."/>
            <person name="Hahn M.W."/>
            <person name="Halligan D.L."/>
            <person name="Halpern A.L."/>
            <person name="Halter G.M."/>
            <person name="Han M.V."/>
            <person name="Heger A."/>
            <person name="Hillier L."/>
            <person name="Hinrichs A.S."/>
            <person name="Holmes I."/>
            <person name="Hoskins R.A."/>
            <person name="Hubisz M.J."/>
            <person name="Hultmark D."/>
            <person name="Huntley M.A."/>
            <person name="Jaffe D.B."/>
            <person name="Jagadeeshan S."/>
            <person name="Jeck W.R."/>
            <person name="Johnson J."/>
            <person name="Jones C.D."/>
            <person name="Jordan W.C."/>
            <person name="Karpen G.H."/>
            <person name="Kataoka E."/>
            <person name="Keightley P.D."/>
            <person name="Kheradpour P."/>
            <person name="Kirkness E.F."/>
            <person name="Koerich L.B."/>
            <person name="Kristiansen K."/>
            <person name="Kudrna D."/>
            <person name="Kulathinal R.J."/>
            <person name="Kumar S."/>
            <person name="Kwok R."/>
            <person name="Lander E."/>
            <person name="Langley C.H."/>
            <person name="Lapoint R."/>
            <person name="Lazzaro B.P."/>
            <person name="Lee S.J."/>
            <person name="Levesque L."/>
            <person name="Li R."/>
            <person name="Lin C.F."/>
            <person name="Lin M.F."/>
            <person name="Lindblad-Toh K."/>
            <person name="Llopart A."/>
            <person name="Long M."/>
            <person name="Low L."/>
            <person name="Lozovsky E."/>
            <person name="Lu J."/>
            <person name="Luo M."/>
            <person name="Machado C.A."/>
            <person name="Makalowski W."/>
            <person name="Marzo M."/>
            <person name="Matsuda M."/>
            <person name="Matzkin L."/>
            <person name="McAllister B."/>
            <person name="McBride C.S."/>
            <person name="McKernan B."/>
            <person name="McKernan K."/>
            <person name="Mendez-Lago M."/>
            <person name="Minx P."/>
            <person name="Mollenhauer M.U."/>
            <person name="Montooth K."/>
            <person name="Mount S.M."/>
            <person name="Mu X."/>
            <person name="Myers E."/>
            <person name="Negre B."/>
            <person name="Newfeld S."/>
            <person name="Nielsen R."/>
            <person name="Noor M.A."/>
            <person name="O'Grady P."/>
            <person name="Pachter L."/>
            <person name="Papaceit M."/>
            <person name="Parisi M.J."/>
            <person name="Parisi M."/>
            <person name="Parts L."/>
            <person name="Pedersen J.S."/>
            <person name="Pesole G."/>
            <person name="Phillippy A.M."/>
            <person name="Ponting C.P."/>
            <person name="Pop M."/>
            <person name="Porcelli D."/>
            <person name="Powell J.R."/>
            <person name="Prohaska S."/>
            <person name="Pruitt K."/>
            <person name="Puig M."/>
            <person name="Quesneville H."/>
            <person name="Ram K.R."/>
            <person name="Rand D."/>
            <person name="Rasmussen M.D."/>
            <person name="Reed L.K."/>
            <person name="Reenan R."/>
            <person name="Reily A."/>
            <person name="Remington K.A."/>
            <person name="Rieger T.T."/>
            <person name="Ritchie M.G."/>
            <person name="Robin C."/>
            <person name="Rogers Y.H."/>
            <person name="Rohde C."/>
            <person name="Rozas J."/>
            <person name="Rubenfield M.J."/>
            <person name="Ruiz A."/>
            <person name="Russo S."/>
            <person name="Salzberg S.L."/>
            <person name="Sanchez-Gracia A."/>
            <person name="Saranga D.J."/>
            <person name="Sato H."/>
            <person name="Schaeffer S.W."/>
            <person name="Schatz M.C."/>
            <person name="Schlenke T."/>
            <person name="Schwartz R."/>
            <person name="Segarra C."/>
            <person name="Singh R.S."/>
            <person name="Sirot L."/>
            <person name="Sirota M."/>
            <person name="Sisneros N.B."/>
            <person name="Smith C.D."/>
            <person name="Smith T.F."/>
            <person name="Spieth J."/>
            <person name="Stage D.E."/>
            <person name="Stark A."/>
            <person name="Stephan W."/>
            <person name="Strausberg R.L."/>
            <person name="Strempel S."/>
            <person name="Sturgill D."/>
            <person name="Sutton G."/>
            <person name="Sutton G.G."/>
            <person name="Tao W."/>
            <person name="Teichmann S."/>
            <person name="Tobari Y.N."/>
            <person name="Tomimura Y."/>
            <person name="Tsolas J.M."/>
            <person name="Valente V.L."/>
            <person name="Venter E."/>
            <person name="Venter J.C."/>
            <person name="Vicario S."/>
            <person name="Vieira F.G."/>
            <person name="Vilella A.J."/>
            <person name="Villasante A."/>
            <person name="Walenz B."/>
            <person name="Wang J."/>
            <person name="Wasserman M."/>
            <person name="Watts T."/>
            <person name="Wilson D."/>
            <person name="Wilson R.K."/>
            <person name="Wing R.A."/>
            <person name="Wolfner M.F."/>
            <person name="Wong A."/>
            <person name="Wong G.K."/>
            <person name="Wu C.I."/>
            <person name="Wu G."/>
            <person name="Yamamoto D."/>
            <person name="Yang H.P."/>
            <person name="Yang S.P."/>
            <person name="Yorke J.A."/>
            <person name="Yoshida K."/>
            <person name="Zdobnov E."/>
            <person name="Zhang P."/>
            <person name="Zhang Y."/>
            <person name="Zimin A.V."/>
            <person name="Baldwin J."/>
            <person name="Abdouelleil A."/>
            <person name="Abdulkadir J."/>
            <person name="Abebe A."/>
            <person name="Abera B."/>
            <person name="Abreu J."/>
            <person name="Acer S.C."/>
            <person name="Aftuck L."/>
            <person name="Alexander A."/>
            <person name="An P."/>
            <person name="Anderson E."/>
            <person name="Anderson S."/>
            <person name="Arachi H."/>
            <person name="Azer M."/>
            <person name="Bachantsang P."/>
            <person name="Barry A."/>
            <person name="Bayul T."/>
            <person name="Berlin A."/>
            <person name="Bessette D."/>
            <person name="Bloom T."/>
            <person name="Blye J."/>
            <person name="Boguslavskiy L."/>
            <person name="Bonnet C."/>
            <person name="Boukhgalter B."/>
            <person name="Bourzgui I."/>
            <person name="Brown A."/>
            <person name="Cahill P."/>
            <person name="Channer S."/>
            <person name="Cheshatsang Y."/>
            <person name="Chuda L."/>
            <person name="Citroen M."/>
            <person name="Collymore A."/>
            <person name="Cooke P."/>
            <person name="Costello M."/>
            <person name="D'Aco K."/>
            <person name="Daza R."/>
            <person name="De Haan G."/>
            <person name="DeGray S."/>
            <person name="DeMaso C."/>
            <person name="Dhargay N."/>
            <person name="Dooley K."/>
            <person name="Dooley E."/>
            <person name="Doricent M."/>
            <person name="Dorje P."/>
            <person name="Dorjee K."/>
            <person name="Dupes A."/>
            <person name="Elong R."/>
            <person name="Falk J."/>
            <person name="Farina A."/>
            <person name="Faro S."/>
            <person name="Ferguson D."/>
            <person name="Fisher S."/>
            <person name="Foley C.D."/>
            <person name="Franke A."/>
            <person name="Friedrich D."/>
            <person name="Gadbois L."/>
            <person name="Gearin G."/>
            <person name="Gearin C.R."/>
            <person name="Giannoukos G."/>
            <person name="Goode T."/>
            <person name="Graham J."/>
            <person name="Grandbois E."/>
            <person name="Grewal S."/>
            <person name="Gyaltsen K."/>
            <person name="Hafez N."/>
            <person name="Hagos B."/>
            <person name="Hall J."/>
            <person name="Henson C."/>
            <person name="Hollinger A."/>
            <person name="Honan T."/>
            <person name="Huard M.D."/>
            <person name="Hughes L."/>
            <person name="Hurhula B."/>
            <person name="Husby M.E."/>
            <person name="Kamat A."/>
            <person name="Kanga B."/>
            <person name="Kashin S."/>
            <person name="Khazanovich D."/>
            <person name="Kisner P."/>
            <person name="Lance K."/>
            <person name="Lara M."/>
            <person name="Lee W."/>
            <person name="Lennon N."/>
            <person name="Letendre F."/>
            <person name="LeVine R."/>
            <person name="Lipovsky A."/>
            <person name="Liu X."/>
            <person name="Liu J."/>
            <person name="Liu S."/>
            <person name="Lokyitsang T."/>
            <person name="Lokyitsang Y."/>
            <person name="Lubonja R."/>
            <person name="Lui A."/>
            <person name="MacDonald P."/>
            <person name="Magnisalis V."/>
            <person name="Maru K."/>
            <person name="Matthews C."/>
            <person name="McCusker W."/>
            <person name="McDonough S."/>
            <person name="Mehta T."/>
            <person name="Meldrim J."/>
            <person name="Meneus L."/>
            <person name="Mihai O."/>
            <person name="Mihalev A."/>
            <person name="Mihova T."/>
            <person name="Mittelman R."/>
            <person name="Mlenga V."/>
            <person name="Montmayeur A."/>
            <person name="Mulrain L."/>
            <person name="Navidi A."/>
            <person name="Naylor J."/>
            <person name="Negash T."/>
            <person name="Nguyen T."/>
            <person name="Nguyen N."/>
            <person name="Nicol R."/>
            <person name="Norbu C."/>
            <person name="Norbu N."/>
            <person name="Novod N."/>
            <person name="O'Neill B."/>
            <person name="Osman S."/>
            <person name="Markiewicz E."/>
            <person name="Oyono O.L."/>
            <person name="Patti C."/>
            <person name="Phunkhang P."/>
            <person name="Pierre F."/>
            <person name="Priest M."/>
            <person name="Raghuraman S."/>
            <person name="Rege F."/>
            <person name="Reyes R."/>
            <person name="Rise C."/>
            <person name="Rogov P."/>
            <person name="Ross K."/>
            <person name="Ryan E."/>
            <person name="Settipalli S."/>
            <person name="Shea T."/>
            <person name="Sherpa N."/>
            <person name="Shi L."/>
            <person name="Shih D."/>
            <person name="Sparrow T."/>
            <person name="Spaulding J."/>
            <person name="Stalker J."/>
            <person name="Stange-Thomann N."/>
            <person name="Stavropoulos S."/>
            <person name="Stone C."/>
            <person name="Strader C."/>
            <person name="Tesfaye S."/>
            <person name="Thomson T."/>
            <person name="Thoulutsang Y."/>
            <person name="Thoulutsang D."/>
            <person name="Topham K."/>
            <person name="Topping I."/>
            <person name="Tsamla T."/>
            <person name="Vassiliev H."/>
            <person name="Vo A."/>
            <person name="Wangchuk T."/>
            <person name="Wangdi T."/>
            <person name="Weiand M."/>
            <person name="Wilkinson J."/>
            <person name="Wilson A."/>
            <person name="Yadav S."/>
            <person name="Young G."/>
            <person name="Yu Q."/>
            <person name="Zembek L."/>
            <person name="Zhong D."/>
            <person name="Zimmer A."/>
            <person name="Zwirko Z."/>
            <person name="Jaffe D.B."/>
            <person name="Alvarez P."/>
            <person name="Brockman W."/>
            <person name="Butler J."/>
            <person name="Chin C."/>
            <person name="Gnerre S."/>
            <person name="Grabherr M."/>
            <person name="Kleber M."/>
            <person name="Mauceli E."/>
            <person name="MacCallum I."/>
        </authorList>
    </citation>
    <scope>NUCLEOTIDE SEQUENCE [LARGE SCALE GENOMIC DNA]</scope>
    <source>
        <strain evidence="3">Tucson 14024-0371.13</strain>
    </source>
</reference>
<protein>
    <submittedName>
        <fullName evidence="2">Uncharacterized protein</fullName>
    </submittedName>
</protein>
<dbReference type="Proteomes" id="UP000007801">
    <property type="component" value="Unassembled WGS sequence"/>
</dbReference>
<dbReference type="OrthoDB" id="7849870at2759"/>
<evidence type="ECO:0000313" key="2">
    <source>
        <dbReference type="EMBL" id="KPU75904.1"/>
    </source>
</evidence>
<evidence type="ECO:0000313" key="3">
    <source>
        <dbReference type="Proteomes" id="UP000007801"/>
    </source>
</evidence>
<name>A0A0P8Y259_DROAN</name>
<feature type="signal peptide" evidence="1">
    <location>
        <begin position="1"/>
        <end position="19"/>
    </location>
</feature>
<keyword evidence="1" id="KW-0732">Signal</keyword>
<dbReference type="EMBL" id="CH902619">
    <property type="protein sequence ID" value="KPU75904.1"/>
    <property type="molecule type" value="Genomic_DNA"/>
</dbReference>
<accession>A0A0P8Y259</accession>
<dbReference type="KEGG" id="dan:26513723"/>
<keyword evidence="3" id="KW-1185">Reference proteome</keyword>
<dbReference type="AlphaFoldDB" id="A0A0P8Y259"/>
<proteinExistence type="predicted"/>
<evidence type="ECO:0000256" key="1">
    <source>
        <dbReference type="SAM" id="SignalP"/>
    </source>
</evidence>
<dbReference type="GeneID" id="26513723"/>
<dbReference type="InParanoid" id="A0A0P8Y259"/>
<organism evidence="2 3">
    <name type="scientific">Drosophila ananassae</name>
    <name type="common">Fruit fly</name>
    <dbReference type="NCBI Taxonomy" id="7217"/>
    <lineage>
        <taxon>Eukaryota</taxon>
        <taxon>Metazoa</taxon>
        <taxon>Ecdysozoa</taxon>
        <taxon>Arthropoda</taxon>
        <taxon>Hexapoda</taxon>
        <taxon>Insecta</taxon>
        <taxon>Pterygota</taxon>
        <taxon>Neoptera</taxon>
        <taxon>Endopterygota</taxon>
        <taxon>Diptera</taxon>
        <taxon>Brachycera</taxon>
        <taxon>Muscomorpha</taxon>
        <taxon>Ephydroidea</taxon>
        <taxon>Drosophilidae</taxon>
        <taxon>Drosophila</taxon>
        <taxon>Sophophora</taxon>
    </lineage>
</organism>
<sequence>MLVATIGMVLILQANLIASQVKVYTIQGYPLVLSDGNLIGQQSGFFPWQRDVFKFNNFSAIESNEGIQTINWTGNSSFSVSSNQNFFGWRSILRNLFRLPPRQPTPQYTTIVGRAFSDSIQEPSYYGQYSPVVDPVLMPKANRKVVRRKVPRRVFVRNLKSNQALLTHFKTVKVPIYEDDWQYATRYPEQPGTNY</sequence>
<feature type="chain" id="PRO_5006154298" evidence="1">
    <location>
        <begin position="20"/>
        <end position="195"/>
    </location>
</feature>